<dbReference type="AlphaFoldDB" id="A0A850QI63"/>
<dbReference type="Gene3D" id="3.30.70.580">
    <property type="entry name" value="Pseudouridine synthase I, catalytic domain, N-terminal subdomain"/>
    <property type="match status" value="1"/>
</dbReference>
<dbReference type="NCBIfam" id="TIGR00093">
    <property type="entry name" value="pseudouridine synthase"/>
    <property type="match status" value="1"/>
</dbReference>
<dbReference type="InterPro" id="IPR042092">
    <property type="entry name" value="PsdUridine_s_RsuA/RluB/E/F_cat"/>
</dbReference>
<dbReference type="InterPro" id="IPR050343">
    <property type="entry name" value="RsuA_PseudoU_synthase"/>
</dbReference>
<accession>A0A850QI63</accession>
<evidence type="ECO:0000313" key="5">
    <source>
        <dbReference type="EMBL" id="NVO77135.1"/>
    </source>
</evidence>
<dbReference type="GO" id="GO:0003723">
    <property type="term" value="F:RNA binding"/>
    <property type="evidence" value="ECO:0007669"/>
    <property type="project" value="InterPro"/>
</dbReference>
<dbReference type="SUPFAM" id="SSF55120">
    <property type="entry name" value="Pseudouridine synthase"/>
    <property type="match status" value="1"/>
</dbReference>
<feature type="domain" description="Pseudouridine synthase RsuA/RluA-like" evidence="4">
    <location>
        <begin position="3"/>
        <end position="148"/>
    </location>
</feature>
<proteinExistence type="inferred from homology"/>
<comment type="caution">
    <text evidence="5">The sequence shown here is derived from an EMBL/GenBank/DDBJ whole genome shotgun (WGS) entry which is preliminary data.</text>
</comment>
<dbReference type="PROSITE" id="PS01149">
    <property type="entry name" value="PSI_RSU"/>
    <property type="match status" value="1"/>
</dbReference>
<dbReference type="EMBL" id="JABXYJ010000002">
    <property type="protein sequence ID" value="NVO77135.1"/>
    <property type="molecule type" value="Genomic_DNA"/>
</dbReference>
<reference evidence="5 6" key="1">
    <citation type="submission" date="2020-06" db="EMBL/GenBank/DDBJ databases">
        <authorList>
            <person name="Qiu C."/>
            <person name="Liu Z."/>
        </authorList>
    </citation>
    <scope>NUCLEOTIDE SEQUENCE [LARGE SCALE GENOMIC DNA]</scope>
    <source>
        <strain evidence="5 6">EM 1</strain>
    </source>
</reference>
<evidence type="ECO:0000259" key="4">
    <source>
        <dbReference type="Pfam" id="PF00849"/>
    </source>
</evidence>
<dbReference type="GO" id="GO:0140098">
    <property type="term" value="F:catalytic activity, acting on RNA"/>
    <property type="evidence" value="ECO:0007669"/>
    <property type="project" value="UniProtKB-ARBA"/>
</dbReference>
<dbReference type="InterPro" id="IPR006145">
    <property type="entry name" value="PsdUridine_synth_RsuA/RluA"/>
</dbReference>
<name>A0A850QI63_9BURK</name>
<dbReference type="EC" id="5.4.99.-" evidence="3"/>
<gene>
    <name evidence="5" type="ORF">HV832_04755</name>
</gene>
<evidence type="ECO:0000256" key="1">
    <source>
        <dbReference type="ARBA" id="ARBA00008348"/>
    </source>
</evidence>
<evidence type="ECO:0000313" key="6">
    <source>
        <dbReference type="Proteomes" id="UP000588051"/>
    </source>
</evidence>
<comment type="similarity">
    <text evidence="1 3">Belongs to the pseudouridine synthase RsuA family.</text>
</comment>
<evidence type="ECO:0000256" key="2">
    <source>
        <dbReference type="ARBA" id="ARBA00023235"/>
    </source>
</evidence>
<dbReference type="GO" id="GO:0006364">
    <property type="term" value="P:rRNA processing"/>
    <property type="evidence" value="ECO:0007669"/>
    <property type="project" value="UniProtKB-ARBA"/>
</dbReference>
<dbReference type="InterPro" id="IPR000748">
    <property type="entry name" value="PsdUridine_synth_RsuA/RluB/E/F"/>
</dbReference>
<dbReference type="Pfam" id="PF00849">
    <property type="entry name" value="PseudoU_synth_2"/>
    <property type="match status" value="1"/>
</dbReference>
<evidence type="ECO:0000256" key="3">
    <source>
        <dbReference type="RuleBase" id="RU003887"/>
    </source>
</evidence>
<dbReference type="PANTHER" id="PTHR47683:SF2">
    <property type="entry name" value="RNA-BINDING S4 DOMAIN-CONTAINING PROTEIN"/>
    <property type="match status" value="1"/>
</dbReference>
<protein>
    <recommendedName>
        <fullName evidence="3">Pseudouridine synthase</fullName>
        <ecNumber evidence="3">5.4.99.-</ecNumber>
    </recommendedName>
</protein>
<organism evidence="5 6">
    <name type="scientific">Undibacterium oligocarboniphilum</name>
    <dbReference type="NCBI Taxonomy" id="666702"/>
    <lineage>
        <taxon>Bacteria</taxon>
        <taxon>Pseudomonadati</taxon>
        <taxon>Pseudomonadota</taxon>
        <taxon>Betaproteobacteria</taxon>
        <taxon>Burkholderiales</taxon>
        <taxon>Oxalobacteraceae</taxon>
        <taxon>Undibacterium</taxon>
    </lineage>
</organism>
<keyword evidence="2 3" id="KW-0413">Isomerase</keyword>
<dbReference type="PANTHER" id="PTHR47683">
    <property type="entry name" value="PSEUDOURIDINE SYNTHASE FAMILY PROTEIN-RELATED"/>
    <property type="match status" value="1"/>
</dbReference>
<dbReference type="Gene3D" id="3.30.70.1560">
    <property type="entry name" value="Alpha-L RNA-binding motif"/>
    <property type="match status" value="1"/>
</dbReference>
<dbReference type="InterPro" id="IPR018496">
    <property type="entry name" value="PsdUridine_synth_RsuA/RluB_CS"/>
</dbReference>
<dbReference type="RefSeq" id="WP_176802394.1">
    <property type="nucleotide sequence ID" value="NZ_JABXYJ010000002.1"/>
</dbReference>
<dbReference type="GO" id="GO:0009982">
    <property type="term" value="F:pseudouridine synthase activity"/>
    <property type="evidence" value="ECO:0007669"/>
    <property type="project" value="InterPro"/>
</dbReference>
<sequence>MKLILFNKPYNVMCQFSAHPSRQTLSDYLDIPNIYPAGRLDADSEGLILLTDDGRLQNRISHPVHKQAKTYLVQVEGTPDKAMLERLAQPLDLGDFTTQPCVVRHIQPPDWIWSRHPPVRERVNIPTNWLCLILSEGKNRQVRRMTAAVGLPTLRLVRIAIGGFSLETHPLMPGEWQEVNIPTSMPK</sequence>
<keyword evidence="6" id="KW-1185">Reference proteome</keyword>
<dbReference type="InterPro" id="IPR020103">
    <property type="entry name" value="PsdUridine_synth_cat_dom_sf"/>
</dbReference>
<dbReference type="GO" id="GO:0001522">
    <property type="term" value="P:pseudouridine synthesis"/>
    <property type="evidence" value="ECO:0007669"/>
    <property type="project" value="InterPro"/>
</dbReference>
<dbReference type="InterPro" id="IPR020094">
    <property type="entry name" value="TruA/RsuA/RluB/E/F_N"/>
</dbReference>
<dbReference type="Proteomes" id="UP000588051">
    <property type="component" value="Unassembled WGS sequence"/>
</dbReference>